<dbReference type="InterPro" id="IPR015424">
    <property type="entry name" value="PyrdxlP-dep_Trfase"/>
</dbReference>
<dbReference type="GO" id="GO:0030170">
    <property type="term" value="F:pyridoxal phosphate binding"/>
    <property type="evidence" value="ECO:0007669"/>
    <property type="project" value="InterPro"/>
</dbReference>
<evidence type="ECO:0000256" key="2">
    <source>
        <dbReference type="ARBA" id="ARBA00022679"/>
    </source>
</evidence>
<dbReference type="SUPFAM" id="SSF53383">
    <property type="entry name" value="PLP-dependent transferases"/>
    <property type="match status" value="1"/>
</dbReference>
<sequence>MTVFQKLHQPTGRLVYNNGEEYLFFGGTAYLGLLDNPDYIQLYKKGIDIYGLNNGTSRSNNVQLGIYNEAEYRLATRFGFADAALLSSGYLAAQVAVKALSPGREVIYAPGAHPALWLDTALEDSRRFVEWRDETINYINQSVQKEFVIISNTLDNLTPGFYDFSPFATQCDPVKHLLFILDDSHGLGVVKRDAVSLDLGFAADLDNIDVVIVASLAKGMGTDAGVVMGPVDCVKQIKKHPIFRGASPPAPAAIYALINGDDLYHQAFDILHRNIEFFGLRVKASPRLSCINGFPVFTSNDPHLYRYLLHKHVLISSFPYPFSNSPLLNRIVISSLHKEEDLQYLAEMYFIKPE</sequence>
<gene>
    <name evidence="4" type="ORF">SAMN05660841_03839</name>
</gene>
<evidence type="ECO:0000256" key="1">
    <source>
        <dbReference type="ARBA" id="ARBA00001933"/>
    </source>
</evidence>
<proteinExistence type="predicted"/>
<dbReference type="GO" id="GO:0016740">
    <property type="term" value="F:transferase activity"/>
    <property type="evidence" value="ECO:0007669"/>
    <property type="project" value="UniProtKB-KW"/>
</dbReference>
<comment type="cofactor">
    <cofactor evidence="1">
        <name>pyridoxal 5'-phosphate</name>
        <dbReference type="ChEBI" id="CHEBI:597326"/>
    </cofactor>
</comment>
<dbReference type="PANTHER" id="PTHR13693">
    <property type="entry name" value="CLASS II AMINOTRANSFERASE/8-AMINO-7-OXONONANOATE SYNTHASE"/>
    <property type="match status" value="1"/>
</dbReference>
<dbReference type="InterPro" id="IPR015421">
    <property type="entry name" value="PyrdxlP-dep_Trfase_major"/>
</dbReference>
<reference evidence="5" key="1">
    <citation type="submission" date="2017-02" db="EMBL/GenBank/DDBJ databases">
        <authorList>
            <person name="Varghese N."/>
            <person name="Submissions S."/>
        </authorList>
    </citation>
    <scope>NUCLEOTIDE SEQUENCE [LARGE SCALE GENOMIC DNA]</scope>
    <source>
        <strain evidence="5">DSM 24091</strain>
    </source>
</reference>
<dbReference type="Proteomes" id="UP000190150">
    <property type="component" value="Unassembled WGS sequence"/>
</dbReference>
<dbReference type="EMBL" id="FUZF01000022">
    <property type="protein sequence ID" value="SKC04487.1"/>
    <property type="molecule type" value="Genomic_DNA"/>
</dbReference>
<dbReference type="InterPro" id="IPR004839">
    <property type="entry name" value="Aminotransferase_I/II_large"/>
</dbReference>
<feature type="domain" description="Aminotransferase class I/classII large" evidence="3">
    <location>
        <begin position="45"/>
        <end position="347"/>
    </location>
</feature>
<evidence type="ECO:0000313" key="4">
    <source>
        <dbReference type="EMBL" id="SKC04487.1"/>
    </source>
</evidence>
<evidence type="ECO:0000313" key="5">
    <source>
        <dbReference type="Proteomes" id="UP000190150"/>
    </source>
</evidence>
<dbReference type="Gene3D" id="3.40.640.10">
    <property type="entry name" value="Type I PLP-dependent aspartate aminotransferase-like (Major domain)"/>
    <property type="match status" value="1"/>
</dbReference>
<keyword evidence="2" id="KW-0808">Transferase</keyword>
<dbReference type="AlphaFoldDB" id="A0A1T5G7X2"/>
<evidence type="ECO:0000259" key="3">
    <source>
        <dbReference type="Pfam" id="PF00155"/>
    </source>
</evidence>
<dbReference type="PANTHER" id="PTHR13693:SF3">
    <property type="entry name" value="LD36009P"/>
    <property type="match status" value="1"/>
</dbReference>
<organism evidence="4 5">
    <name type="scientific">Sphingobacterium nematocida</name>
    <dbReference type="NCBI Taxonomy" id="1513896"/>
    <lineage>
        <taxon>Bacteria</taxon>
        <taxon>Pseudomonadati</taxon>
        <taxon>Bacteroidota</taxon>
        <taxon>Sphingobacteriia</taxon>
        <taxon>Sphingobacteriales</taxon>
        <taxon>Sphingobacteriaceae</taxon>
        <taxon>Sphingobacterium</taxon>
    </lineage>
</organism>
<name>A0A1T5G7X2_9SPHI</name>
<accession>A0A1T5G7X2</accession>
<dbReference type="Pfam" id="PF00155">
    <property type="entry name" value="Aminotran_1_2"/>
    <property type="match status" value="1"/>
</dbReference>
<dbReference type="OrthoDB" id="846426at2"/>
<protein>
    <submittedName>
        <fullName evidence="4">7-keto-8-aminopelargonate synthetase</fullName>
    </submittedName>
</protein>
<dbReference type="InterPro" id="IPR050087">
    <property type="entry name" value="AON_synthase_class-II"/>
</dbReference>
<dbReference type="RefSeq" id="WP_079645486.1">
    <property type="nucleotide sequence ID" value="NZ_FUZF01000022.1"/>
</dbReference>
<dbReference type="Gene3D" id="3.90.1150.10">
    <property type="entry name" value="Aspartate Aminotransferase, domain 1"/>
    <property type="match status" value="1"/>
</dbReference>
<keyword evidence="5" id="KW-1185">Reference proteome</keyword>
<dbReference type="InterPro" id="IPR015422">
    <property type="entry name" value="PyrdxlP-dep_Trfase_small"/>
</dbReference>
<dbReference type="STRING" id="1513896.SAMN05660841_03839"/>